<proteinExistence type="predicted"/>
<keyword evidence="2" id="KW-1185">Reference proteome</keyword>
<evidence type="ECO:0000313" key="2">
    <source>
        <dbReference type="Proteomes" id="UP000033393"/>
    </source>
</evidence>
<reference evidence="1 2" key="1">
    <citation type="submission" date="2015-02" db="EMBL/GenBank/DDBJ databases">
        <authorList>
            <person name="Ju K.-S."/>
            <person name="Doroghazi J.R."/>
            <person name="Metcalf W."/>
        </authorList>
    </citation>
    <scope>NUCLEOTIDE SEQUENCE [LARGE SCALE GENOMIC DNA]</scope>
    <source>
        <strain evidence="1 2">NRRL B-16140</strain>
    </source>
</reference>
<name>A0A0F0H3B0_LENAE</name>
<dbReference type="AlphaFoldDB" id="A0A0F0H3B0"/>
<sequence length="192" mass="20673">MRSAGLLDVVRDNARLKELLAVSFEFDVARTESEGAAAIDCGLSLQLLAGDPAGGRFYLCGETGLEGPILYASSEGQAGLIADSLREALELVVGLPYWRDCLTYAGGGRLDVMADAMRHLQAEHDNSALPSLQAQVSELLCVDLPAPEIPLARLHAAGLRSEPGFVFRDETGEYEGLFGSFHPDRNPRWSRG</sequence>
<organism evidence="1 2">
    <name type="scientific">Lentzea aerocolonigenes</name>
    <name type="common">Lechevalieria aerocolonigenes</name>
    <name type="synonym">Saccharothrix aerocolonigenes</name>
    <dbReference type="NCBI Taxonomy" id="68170"/>
    <lineage>
        <taxon>Bacteria</taxon>
        <taxon>Bacillati</taxon>
        <taxon>Actinomycetota</taxon>
        <taxon>Actinomycetes</taxon>
        <taxon>Pseudonocardiales</taxon>
        <taxon>Pseudonocardiaceae</taxon>
        <taxon>Lentzea</taxon>
    </lineage>
</organism>
<accession>A0A0F0H3B0</accession>
<comment type="caution">
    <text evidence="1">The sequence shown here is derived from an EMBL/GenBank/DDBJ whole genome shotgun (WGS) entry which is preliminary data.</text>
</comment>
<evidence type="ECO:0000313" key="1">
    <source>
        <dbReference type="EMBL" id="KJK49366.1"/>
    </source>
</evidence>
<gene>
    <name evidence="1" type="ORF">UK23_14245</name>
</gene>
<dbReference type="PATRIC" id="fig|68170.10.peg.2803"/>
<dbReference type="EMBL" id="JYJG01000085">
    <property type="protein sequence ID" value="KJK49366.1"/>
    <property type="molecule type" value="Genomic_DNA"/>
</dbReference>
<dbReference type="Proteomes" id="UP000033393">
    <property type="component" value="Unassembled WGS sequence"/>
</dbReference>
<protein>
    <submittedName>
        <fullName evidence="1">Uncharacterized protein</fullName>
    </submittedName>
</protein>